<dbReference type="Proteomes" id="UP000327157">
    <property type="component" value="Chromosome 6"/>
</dbReference>
<dbReference type="InterPro" id="IPR029466">
    <property type="entry name" value="NAM-associated_C"/>
</dbReference>
<dbReference type="EMBL" id="SMOL01000120">
    <property type="protein sequence ID" value="KAB2632053.1"/>
    <property type="molecule type" value="Genomic_DNA"/>
</dbReference>
<evidence type="ECO:0000259" key="1">
    <source>
        <dbReference type="Pfam" id="PF14303"/>
    </source>
</evidence>
<evidence type="ECO:0000313" key="2">
    <source>
        <dbReference type="EMBL" id="KAB2632053.1"/>
    </source>
</evidence>
<organism evidence="2 3">
    <name type="scientific">Pyrus ussuriensis x Pyrus communis</name>
    <dbReference type="NCBI Taxonomy" id="2448454"/>
    <lineage>
        <taxon>Eukaryota</taxon>
        <taxon>Viridiplantae</taxon>
        <taxon>Streptophyta</taxon>
        <taxon>Embryophyta</taxon>
        <taxon>Tracheophyta</taxon>
        <taxon>Spermatophyta</taxon>
        <taxon>Magnoliopsida</taxon>
        <taxon>eudicotyledons</taxon>
        <taxon>Gunneridae</taxon>
        <taxon>Pentapetalae</taxon>
        <taxon>rosids</taxon>
        <taxon>fabids</taxon>
        <taxon>Rosales</taxon>
        <taxon>Rosaceae</taxon>
        <taxon>Amygdaloideae</taxon>
        <taxon>Maleae</taxon>
        <taxon>Pyrus</taxon>
    </lineage>
</organism>
<gene>
    <name evidence="2" type="ORF">D8674_028300</name>
</gene>
<reference evidence="3" key="2">
    <citation type="submission" date="2019-10" db="EMBL/GenBank/DDBJ databases">
        <title>A de novo genome assembly of a pear dwarfing rootstock.</title>
        <authorList>
            <person name="Wang F."/>
            <person name="Wang J."/>
            <person name="Li S."/>
            <person name="Zhang Y."/>
            <person name="Fang M."/>
            <person name="Ma L."/>
            <person name="Zhao Y."/>
            <person name="Jiang S."/>
        </authorList>
    </citation>
    <scope>NUCLEOTIDE SEQUENCE [LARGE SCALE GENOMIC DNA]</scope>
</reference>
<evidence type="ECO:0000313" key="3">
    <source>
        <dbReference type="Proteomes" id="UP000327157"/>
    </source>
</evidence>
<name>A0A5N5HYW8_9ROSA</name>
<dbReference type="Pfam" id="PF14303">
    <property type="entry name" value="NAM-associated"/>
    <property type="match status" value="1"/>
</dbReference>
<feature type="domain" description="No apical meristem-associated C-terminal" evidence="1">
    <location>
        <begin position="47"/>
        <end position="198"/>
    </location>
</feature>
<reference evidence="2 3" key="1">
    <citation type="submission" date="2019-09" db="EMBL/GenBank/DDBJ databases">
        <authorList>
            <person name="Ou C."/>
        </authorList>
    </citation>
    <scope>NUCLEOTIDE SEQUENCE [LARGE SCALE GENOMIC DNA]</scope>
    <source>
        <strain evidence="2">S2</strain>
        <tissue evidence="2">Leaf</tissue>
    </source>
</reference>
<comment type="caution">
    <text evidence="2">The sequence shown here is derived from an EMBL/GenBank/DDBJ whole genome shotgun (WGS) entry which is preliminary data.</text>
</comment>
<proteinExistence type="predicted"/>
<dbReference type="AlphaFoldDB" id="A0A5N5HYW8"/>
<accession>A0A5N5HYW8</accession>
<dbReference type="OrthoDB" id="1174484at2759"/>
<keyword evidence="3" id="KW-1185">Reference proteome</keyword>
<protein>
    <recommendedName>
        <fullName evidence="1">No apical meristem-associated C-terminal domain-containing protein</fullName>
    </recommendedName>
</protein>
<reference evidence="2 3" key="3">
    <citation type="submission" date="2019-11" db="EMBL/GenBank/DDBJ databases">
        <title>A de novo genome assembly of a pear dwarfing rootstock.</title>
        <authorList>
            <person name="Wang F."/>
            <person name="Wang J."/>
            <person name="Li S."/>
            <person name="Zhang Y."/>
            <person name="Fang M."/>
            <person name="Ma L."/>
            <person name="Zhao Y."/>
            <person name="Jiang S."/>
        </authorList>
    </citation>
    <scope>NUCLEOTIDE SEQUENCE [LARGE SCALE GENOMIC DNA]</scope>
    <source>
        <strain evidence="2">S2</strain>
        <tissue evidence="2">Leaf</tissue>
    </source>
</reference>
<sequence>MEKKHLHPNLNKWHQAVLKAESRHESGANYYDEVRQAEELYMEDNLKPFSYHGCWKICKWWVLFEDLPQQRVDPMPVFGNVSSNVDGDEHGFPTIQEIRVENPSPGEGSISRATGRNKARQLKEEGNAKDDYAFQQEIVSSLRLMAEQNVFSVEERNHMHEERVKQIQEEMDDRNMQRNTSDYTLISKTYFDRKKREIMAQELFTSDYTPTMANEDDDYSL</sequence>